<keyword evidence="4" id="KW-1185">Reference proteome</keyword>
<evidence type="ECO:0000313" key="4">
    <source>
        <dbReference type="Proteomes" id="UP000435649"/>
    </source>
</evidence>
<organism evidence="3 4">
    <name type="scientific">Victivallis lenta</name>
    <dbReference type="NCBI Taxonomy" id="2606640"/>
    <lineage>
        <taxon>Bacteria</taxon>
        <taxon>Pseudomonadati</taxon>
        <taxon>Lentisphaerota</taxon>
        <taxon>Lentisphaeria</taxon>
        <taxon>Victivallales</taxon>
        <taxon>Victivallaceae</taxon>
        <taxon>Victivallis</taxon>
    </lineage>
</organism>
<reference evidence="3 4" key="1">
    <citation type="submission" date="2019-08" db="EMBL/GenBank/DDBJ databases">
        <title>In-depth cultivation of the pig gut microbiome towards novel bacterial diversity and tailored functional studies.</title>
        <authorList>
            <person name="Wylensek D."/>
            <person name="Hitch T.C.A."/>
            <person name="Clavel T."/>
        </authorList>
    </citation>
    <scope>NUCLEOTIDE SEQUENCE [LARGE SCALE GENOMIC DNA]</scope>
    <source>
        <strain evidence="3 4">BBE-744-WT-12</strain>
    </source>
</reference>
<evidence type="ECO:0000313" key="3">
    <source>
        <dbReference type="EMBL" id="MST96342.1"/>
    </source>
</evidence>
<evidence type="ECO:0000256" key="1">
    <source>
        <dbReference type="SAM" id="Phobius"/>
    </source>
</evidence>
<comment type="caution">
    <text evidence="3">The sequence shown here is derived from an EMBL/GenBank/DDBJ whole genome shotgun (WGS) entry which is preliminary data.</text>
</comment>
<protein>
    <submittedName>
        <fullName evidence="3">Uncharacterized protein</fullName>
    </submittedName>
</protein>
<feature type="transmembrane region" description="Helical" evidence="1">
    <location>
        <begin position="133"/>
        <end position="157"/>
    </location>
</feature>
<feature type="transmembrane region" description="Helical" evidence="1">
    <location>
        <begin position="83"/>
        <end position="113"/>
    </location>
</feature>
<dbReference type="RefSeq" id="WP_154417140.1">
    <property type="nucleotide sequence ID" value="NZ_VUNS01000003.1"/>
</dbReference>
<keyword evidence="1" id="KW-0472">Membrane</keyword>
<name>A0A844G058_9BACT</name>
<feature type="signal peptide" evidence="2">
    <location>
        <begin position="1"/>
        <end position="27"/>
    </location>
</feature>
<feature type="transmembrane region" description="Helical" evidence="1">
    <location>
        <begin position="47"/>
        <end position="71"/>
    </location>
</feature>
<sequence>MSDGRFSGLLKSAAVFLLLLSAVSAQACPGCGMPTLHPMFVEPHCRIWAWVIVAGAFLLLLAPFAFGWRLERTEKQMPRRRRVLLAAVMTLVWLICFMMHAVTFGTVLCNWIFFPLYIITFFGMTLAFFCQWLAWVVLPVFFLVILFFYCYGLCTLLGRYRLVRRRRNEEES</sequence>
<accession>A0A844G058</accession>
<dbReference type="AlphaFoldDB" id="A0A844G058"/>
<proteinExistence type="predicted"/>
<keyword evidence="2" id="KW-0732">Signal</keyword>
<evidence type="ECO:0000256" key="2">
    <source>
        <dbReference type="SAM" id="SignalP"/>
    </source>
</evidence>
<feature type="chain" id="PRO_5032997364" evidence="2">
    <location>
        <begin position="28"/>
        <end position="172"/>
    </location>
</feature>
<dbReference type="Proteomes" id="UP000435649">
    <property type="component" value="Unassembled WGS sequence"/>
</dbReference>
<keyword evidence="1" id="KW-0812">Transmembrane</keyword>
<dbReference type="EMBL" id="VUNS01000003">
    <property type="protein sequence ID" value="MST96342.1"/>
    <property type="molecule type" value="Genomic_DNA"/>
</dbReference>
<keyword evidence="1" id="KW-1133">Transmembrane helix</keyword>
<gene>
    <name evidence="3" type="ORF">FYJ85_04670</name>
</gene>
<dbReference type="PROSITE" id="PS51257">
    <property type="entry name" value="PROKAR_LIPOPROTEIN"/>
    <property type="match status" value="1"/>
</dbReference>